<reference evidence="1 2" key="1">
    <citation type="submission" date="2016-10" db="EMBL/GenBank/DDBJ databases">
        <authorList>
            <person name="de Groot N.N."/>
        </authorList>
    </citation>
    <scope>NUCLEOTIDE SEQUENCE [LARGE SCALE GENOMIC DNA]</scope>
    <source>
        <strain evidence="1 2">DSM 13305</strain>
    </source>
</reference>
<sequence length="117" mass="13133">MENQETDKELYVLWKSGDKETALSMVFMYTLNSKIKGWWEEVTLMVWGPSAKLLATDEELQGRVRQMMEAGVHVTACISCAQMFGVAEDLRNLGIDVKPLGLPLSELLQANKKVLSV</sequence>
<dbReference type="AlphaFoldDB" id="A0A1H8UP66"/>
<evidence type="ECO:0000313" key="2">
    <source>
        <dbReference type="Proteomes" id="UP000198847"/>
    </source>
</evidence>
<evidence type="ECO:0000313" key="1">
    <source>
        <dbReference type="EMBL" id="SEP05002.1"/>
    </source>
</evidence>
<keyword evidence="2" id="KW-1185">Reference proteome</keyword>
<name>A0A1H8UP66_9FIRM</name>
<dbReference type="Proteomes" id="UP000198847">
    <property type="component" value="Unassembled WGS sequence"/>
</dbReference>
<protein>
    <submittedName>
        <fullName evidence="1">Uncharacterized protein</fullName>
    </submittedName>
</protein>
<dbReference type="RefSeq" id="WP_091746161.1">
    <property type="nucleotide sequence ID" value="NZ_FODY01000009.1"/>
</dbReference>
<gene>
    <name evidence="1" type="ORF">SAMN04490178_10963</name>
</gene>
<organism evidence="1 2">
    <name type="scientific">Propionispora vibrioides</name>
    <dbReference type="NCBI Taxonomy" id="112903"/>
    <lineage>
        <taxon>Bacteria</taxon>
        <taxon>Bacillati</taxon>
        <taxon>Bacillota</taxon>
        <taxon>Negativicutes</taxon>
        <taxon>Selenomonadales</taxon>
        <taxon>Sporomusaceae</taxon>
        <taxon>Propionispora</taxon>
    </lineage>
</organism>
<dbReference type="SUPFAM" id="SSF75169">
    <property type="entry name" value="DsrEFH-like"/>
    <property type="match status" value="1"/>
</dbReference>
<dbReference type="InterPro" id="IPR003787">
    <property type="entry name" value="Sulphur_relay_DsrE/F-like"/>
</dbReference>
<dbReference type="EMBL" id="FODY01000009">
    <property type="protein sequence ID" value="SEP05002.1"/>
    <property type="molecule type" value="Genomic_DNA"/>
</dbReference>
<dbReference type="Pfam" id="PF02635">
    <property type="entry name" value="DsrE"/>
    <property type="match status" value="1"/>
</dbReference>
<proteinExistence type="predicted"/>
<dbReference type="InterPro" id="IPR027396">
    <property type="entry name" value="DsrEFH-like"/>
</dbReference>
<dbReference type="Gene3D" id="3.40.1260.10">
    <property type="entry name" value="DsrEFH-like"/>
    <property type="match status" value="1"/>
</dbReference>
<accession>A0A1H8UP66</accession>
<dbReference type="OrthoDB" id="9805634at2"/>